<gene>
    <name evidence="1" type="ORF">PQ457_06005</name>
</gene>
<accession>A0ABY7TZ17</accession>
<dbReference type="RefSeq" id="WP_273618827.1">
    <property type="nucleotide sequence ID" value="NZ_CP117417.1"/>
</dbReference>
<keyword evidence="2" id="KW-1185">Reference proteome</keyword>
<dbReference type="Proteomes" id="UP001218231">
    <property type="component" value="Chromosome"/>
</dbReference>
<name>A0ABY7TZ17_9SPHN</name>
<protein>
    <submittedName>
        <fullName evidence="1">Uncharacterized protein</fullName>
    </submittedName>
</protein>
<proteinExistence type="predicted"/>
<evidence type="ECO:0000313" key="1">
    <source>
        <dbReference type="EMBL" id="WCT78515.1"/>
    </source>
</evidence>
<evidence type="ECO:0000313" key="2">
    <source>
        <dbReference type="Proteomes" id="UP001218231"/>
    </source>
</evidence>
<dbReference type="EMBL" id="CP117417">
    <property type="protein sequence ID" value="WCT78515.1"/>
    <property type="molecule type" value="Genomic_DNA"/>
</dbReference>
<organism evidence="1 2">
    <name type="scientific">Novosphingobium humi</name>
    <dbReference type="NCBI Taxonomy" id="2282397"/>
    <lineage>
        <taxon>Bacteria</taxon>
        <taxon>Pseudomonadati</taxon>
        <taxon>Pseudomonadota</taxon>
        <taxon>Alphaproteobacteria</taxon>
        <taxon>Sphingomonadales</taxon>
        <taxon>Sphingomonadaceae</taxon>
        <taxon>Novosphingobium</taxon>
    </lineage>
</organism>
<reference evidence="1 2" key="1">
    <citation type="submission" date="2023-02" db="EMBL/GenBank/DDBJ databases">
        <title>Genome sequence of Novosphingobium humi KACC 19094.</title>
        <authorList>
            <person name="Kim S."/>
            <person name="Heo J."/>
            <person name="Kwon S.-W."/>
        </authorList>
    </citation>
    <scope>NUCLEOTIDE SEQUENCE [LARGE SCALE GENOMIC DNA]</scope>
    <source>
        <strain evidence="1 2">KACC 19094</strain>
    </source>
</reference>
<sequence length="110" mass="11201">MKSASLPCRQLAIAQLALAMVLMPLIALWPRAGLAMLVLPLPGHGAGAAQWARHQGLPLTGRGVARGSLIVIGRGPYTPFSALGAGALVFAVPSSLCQSSPNAQSANHQG</sequence>